<proteinExistence type="predicted"/>
<protein>
    <submittedName>
        <fullName evidence="1">Uncharacterized protein</fullName>
    </submittedName>
</protein>
<evidence type="ECO:0000313" key="1">
    <source>
        <dbReference type="EMBL" id="EIG91493.1"/>
    </source>
</evidence>
<name>A0A8E0FK22_ECOLX</name>
<reference evidence="1 2" key="1">
    <citation type="submission" date="2011-12" db="EMBL/GenBank/DDBJ databases">
        <authorList>
            <person name="Brinkac L."/>
            <person name="Radune D."/>
            <person name="Sanka R."/>
            <person name="Selengut J."/>
            <person name="DebRoy C."/>
            <person name="Feng P."/>
            <person name="Fratamico P.M."/>
            <person name="Kapur V."/>
            <person name="Kariyawasam S."/>
            <person name="Losada L."/>
            <person name="Nierman W.C."/>
            <person name="Nelson K."/>
        </authorList>
    </citation>
    <scope>NUCLEOTIDE SEQUENCE [LARGE SCALE GENOMIC DNA]</scope>
    <source>
        <strain evidence="1 2">97.0246</strain>
    </source>
</reference>
<organism evidence="1 2">
    <name type="scientific">Escherichia coli 97.0246</name>
    <dbReference type="NCBI Taxonomy" id="869670"/>
    <lineage>
        <taxon>Bacteria</taxon>
        <taxon>Pseudomonadati</taxon>
        <taxon>Pseudomonadota</taxon>
        <taxon>Gammaproteobacteria</taxon>
        <taxon>Enterobacterales</taxon>
        <taxon>Enterobacteriaceae</taxon>
        <taxon>Escherichia</taxon>
    </lineage>
</organism>
<evidence type="ECO:0000313" key="2">
    <source>
        <dbReference type="Proteomes" id="UP000004454"/>
    </source>
</evidence>
<sequence>MLSRTGHEHGIFVPPKNIGNAALMAVKIKSPLLHYPAFYASK</sequence>
<comment type="caution">
    <text evidence="1">The sequence shown here is derived from an EMBL/GenBank/DDBJ whole genome shotgun (WGS) entry which is preliminary data.</text>
</comment>
<gene>
    <name evidence="1" type="ORF">EC970246_0246</name>
</gene>
<accession>A0A8E0FK22</accession>
<dbReference type="Proteomes" id="UP000004454">
    <property type="component" value="Unassembled WGS sequence"/>
</dbReference>
<dbReference type="AlphaFoldDB" id="A0A8E0FK22"/>
<dbReference type="EMBL" id="AEZJ02000036">
    <property type="protein sequence ID" value="EIG91493.1"/>
    <property type="molecule type" value="Genomic_DNA"/>
</dbReference>